<dbReference type="RefSeq" id="WP_063696094.1">
    <property type="nucleotide sequence ID" value="NZ_LUUB01000013.1"/>
</dbReference>
<comment type="caution">
    <text evidence="1">The sequence shown here is derived from an EMBL/GenBank/DDBJ whole genome shotgun (WGS) entry which is preliminary data.</text>
</comment>
<name>A0A176Z8T0_9BRAD</name>
<protein>
    <submittedName>
        <fullName evidence="1">Uncharacterized protein</fullName>
    </submittedName>
</protein>
<evidence type="ECO:0000313" key="2">
    <source>
        <dbReference type="Proteomes" id="UP000076959"/>
    </source>
</evidence>
<sequence>MWSLSDRRPLEKIADSIQIWFETEATNGFDVTPAWIPGRCALFAVQLVSSLHKSGLFRRNQADTTLPEQYEPSRSASIFASSRQAIA</sequence>
<dbReference type="EMBL" id="LUUB01000013">
    <property type="protein sequence ID" value="OAF16574.1"/>
    <property type="molecule type" value="Genomic_DNA"/>
</dbReference>
<accession>A0A176Z8T0</accession>
<dbReference type="STRING" id="1505087.AYJ54_05320"/>
<evidence type="ECO:0000313" key="1">
    <source>
        <dbReference type="EMBL" id="OAF16574.1"/>
    </source>
</evidence>
<dbReference type="OrthoDB" id="4505903at2"/>
<reference evidence="1 2" key="1">
    <citation type="submission" date="2016-03" db="EMBL/GenBank/DDBJ databases">
        <title>Draft Genome Sequence of the Strain BR 10245 (Bradyrhizobium sp.) isolated from nodules of Centrolobium paraense.</title>
        <authorList>
            <person name="Simoes-Araujo J.L.Sr."/>
            <person name="Barauna A.C."/>
            <person name="Silva K."/>
            <person name="Zilli J.E."/>
        </authorList>
    </citation>
    <scope>NUCLEOTIDE SEQUENCE [LARGE SCALE GENOMIC DNA]</scope>
    <source>
        <strain evidence="1 2">BR 10245</strain>
    </source>
</reference>
<dbReference type="GO" id="GO:0016705">
    <property type="term" value="F:oxidoreductase activity, acting on paired donors, with incorporation or reduction of molecular oxygen"/>
    <property type="evidence" value="ECO:0007669"/>
    <property type="project" value="InterPro"/>
</dbReference>
<keyword evidence="2" id="KW-1185">Reference proteome</keyword>
<proteinExistence type="predicted"/>
<organism evidence="1 2">
    <name type="scientific">Bradyrhizobium centrolobii</name>
    <dbReference type="NCBI Taxonomy" id="1505087"/>
    <lineage>
        <taxon>Bacteria</taxon>
        <taxon>Pseudomonadati</taxon>
        <taxon>Pseudomonadota</taxon>
        <taxon>Alphaproteobacteria</taxon>
        <taxon>Hyphomicrobiales</taxon>
        <taxon>Nitrobacteraceae</taxon>
        <taxon>Bradyrhizobium</taxon>
    </lineage>
</organism>
<dbReference type="Proteomes" id="UP000076959">
    <property type="component" value="Unassembled WGS sequence"/>
</dbReference>
<dbReference type="InterPro" id="IPR036661">
    <property type="entry name" value="Luciferase-like_sf"/>
</dbReference>
<dbReference type="AlphaFoldDB" id="A0A176Z8T0"/>
<dbReference type="Gene3D" id="3.20.20.30">
    <property type="entry name" value="Luciferase-like domain"/>
    <property type="match status" value="1"/>
</dbReference>
<gene>
    <name evidence="1" type="ORF">AYJ54_05320</name>
</gene>